<gene>
    <name evidence="2" type="ORF">MNBD_ACTINO02-924</name>
</gene>
<evidence type="ECO:0000313" key="2">
    <source>
        <dbReference type="EMBL" id="VAV93397.1"/>
    </source>
</evidence>
<protein>
    <submittedName>
        <fullName evidence="2">Uncharacterized protein</fullName>
    </submittedName>
</protein>
<dbReference type="AlphaFoldDB" id="A0A3B0RMS4"/>
<accession>A0A3B0RMS4</accession>
<feature type="transmembrane region" description="Helical" evidence="1">
    <location>
        <begin position="12"/>
        <end position="33"/>
    </location>
</feature>
<keyword evidence="1" id="KW-1133">Transmembrane helix</keyword>
<reference evidence="2" key="1">
    <citation type="submission" date="2018-06" db="EMBL/GenBank/DDBJ databases">
        <authorList>
            <person name="Zhirakovskaya E."/>
        </authorList>
    </citation>
    <scope>NUCLEOTIDE SEQUENCE</scope>
</reference>
<name>A0A3B0RMS4_9ZZZZ</name>
<keyword evidence="1" id="KW-0472">Membrane</keyword>
<keyword evidence="1" id="KW-0812">Transmembrane</keyword>
<dbReference type="EMBL" id="UOEK01000042">
    <property type="protein sequence ID" value="VAV93397.1"/>
    <property type="molecule type" value="Genomic_DNA"/>
</dbReference>
<proteinExistence type="predicted"/>
<organism evidence="2">
    <name type="scientific">hydrothermal vent metagenome</name>
    <dbReference type="NCBI Taxonomy" id="652676"/>
    <lineage>
        <taxon>unclassified sequences</taxon>
        <taxon>metagenomes</taxon>
        <taxon>ecological metagenomes</taxon>
    </lineage>
</organism>
<sequence length="122" mass="12196">MRDERGTTLIETLIVGSLIVLVTIQLLLAVTAVSSAGDIAAEAAFNAATIAVRTGDDVAARQAAIDAAPGATVILDTTAVGTTALVTIDVPVVAILGDAVTYSVVGRATVAASPYRSNAYAP</sequence>
<evidence type="ECO:0000256" key="1">
    <source>
        <dbReference type="SAM" id="Phobius"/>
    </source>
</evidence>